<protein>
    <submittedName>
        <fullName evidence="4">FAD-binding oxidoreductase</fullName>
        <ecNumber evidence="4">1.-.-.-</ecNumber>
    </submittedName>
</protein>
<reference evidence="4 5" key="1">
    <citation type="submission" date="2023-05" db="EMBL/GenBank/DDBJ databases">
        <title>Pseudodonghicola sp. nov.</title>
        <authorList>
            <person name="Huang J."/>
        </authorList>
    </citation>
    <scope>NUCLEOTIDE SEQUENCE [LARGE SCALE GENOMIC DNA]</scope>
    <source>
        <strain evidence="4 5">IC7</strain>
    </source>
</reference>
<dbReference type="SUPFAM" id="SSF51905">
    <property type="entry name" value="FAD/NAD(P)-binding domain"/>
    <property type="match status" value="1"/>
</dbReference>
<evidence type="ECO:0000256" key="2">
    <source>
        <dbReference type="ARBA" id="ARBA00023002"/>
    </source>
</evidence>
<dbReference type="GO" id="GO:0016491">
    <property type="term" value="F:oxidoreductase activity"/>
    <property type="evidence" value="ECO:0007669"/>
    <property type="project" value="UniProtKB-KW"/>
</dbReference>
<keyword evidence="5" id="KW-1185">Reference proteome</keyword>
<gene>
    <name evidence="4" type="ORF">QO033_18130</name>
</gene>
<evidence type="ECO:0000256" key="1">
    <source>
        <dbReference type="ARBA" id="ARBA00009410"/>
    </source>
</evidence>
<dbReference type="Proteomes" id="UP001243757">
    <property type="component" value="Unassembled WGS sequence"/>
</dbReference>
<dbReference type="Pfam" id="PF01266">
    <property type="entry name" value="DAO"/>
    <property type="match status" value="1"/>
</dbReference>
<dbReference type="RefSeq" id="WP_284482377.1">
    <property type="nucleotide sequence ID" value="NZ_JASNJD010000016.1"/>
</dbReference>
<dbReference type="PANTHER" id="PTHR13847:SF280">
    <property type="entry name" value="D-AMINO ACID DEHYDROGENASE"/>
    <property type="match status" value="1"/>
</dbReference>
<evidence type="ECO:0000313" key="5">
    <source>
        <dbReference type="Proteomes" id="UP001243757"/>
    </source>
</evidence>
<sequence length="443" mass="47308">MPGPQLTPFVSDPDLPPRVDVVVIGGGIVGTSTALELAERGLSVLLCEKGEIGGEQSSRNWGWVRLSMRDPREIPLMIEALRLWEGLDARVGGATGYRRAGILFTAADTKTFRQQERWAENLRPYQIEARMVSGADLDGLLPGRQIGLKGALHTPLDGRAEPQWAAPAVAEGARAAGAAVLTGCAVRAVDLAAGRISGVFTERGRVACEAVVLAGGAWSRLFAGNAGIALPQLKLLNTVMRTSAVEGGPEVSVWADRFALRKRADGGYTVASGVENTCDLVPDSFRLMRAFLPALFHEWSSLSFRLSGRWREEARMPRRWAPGDVTPFETCRVLDPAPSEKVLKSCWAEAQRAFPLLQGAQMLQSWGGMIDVTPDAVPVISAVEGMAGMHIATGFSGHGFGIGPGAGRLMADLVTGAAPVVDPTPFRLSRFSDGSRVTLDKGF</sequence>
<dbReference type="Gene3D" id="3.30.9.10">
    <property type="entry name" value="D-Amino Acid Oxidase, subunit A, domain 2"/>
    <property type="match status" value="2"/>
</dbReference>
<name>A0ABT7F5C2_9RHOB</name>
<keyword evidence="2 4" id="KW-0560">Oxidoreductase</keyword>
<dbReference type="EMBL" id="JASNJD010000016">
    <property type="protein sequence ID" value="MDK3019604.1"/>
    <property type="molecule type" value="Genomic_DNA"/>
</dbReference>
<feature type="domain" description="FAD dependent oxidoreductase" evidence="3">
    <location>
        <begin position="20"/>
        <end position="413"/>
    </location>
</feature>
<comment type="caution">
    <text evidence="4">The sequence shown here is derived from an EMBL/GenBank/DDBJ whole genome shotgun (WGS) entry which is preliminary data.</text>
</comment>
<evidence type="ECO:0000259" key="3">
    <source>
        <dbReference type="Pfam" id="PF01266"/>
    </source>
</evidence>
<organism evidence="4 5">
    <name type="scientific">Pseudodonghicola flavimaris</name>
    <dbReference type="NCBI Taxonomy" id="3050036"/>
    <lineage>
        <taxon>Bacteria</taxon>
        <taxon>Pseudomonadati</taxon>
        <taxon>Pseudomonadota</taxon>
        <taxon>Alphaproteobacteria</taxon>
        <taxon>Rhodobacterales</taxon>
        <taxon>Paracoccaceae</taxon>
        <taxon>Pseudodonghicola</taxon>
    </lineage>
</organism>
<dbReference type="InterPro" id="IPR036188">
    <property type="entry name" value="FAD/NAD-bd_sf"/>
</dbReference>
<evidence type="ECO:0000313" key="4">
    <source>
        <dbReference type="EMBL" id="MDK3019604.1"/>
    </source>
</evidence>
<proteinExistence type="inferred from homology"/>
<dbReference type="InterPro" id="IPR006076">
    <property type="entry name" value="FAD-dep_OxRdtase"/>
</dbReference>
<comment type="similarity">
    <text evidence="1">Belongs to the DadA oxidoreductase family.</text>
</comment>
<accession>A0ABT7F5C2</accession>
<dbReference type="Gene3D" id="3.50.50.60">
    <property type="entry name" value="FAD/NAD(P)-binding domain"/>
    <property type="match status" value="2"/>
</dbReference>
<dbReference type="PANTHER" id="PTHR13847">
    <property type="entry name" value="SARCOSINE DEHYDROGENASE-RELATED"/>
    <property type="match status" value="1"/>
</dbReference>
<dbReference type="EC" id="1.-.-.-" evidence="4"/>